<evidence type="ECO:0000313" key="3">
    <source>
        <dbReference type="Proteomes" id="UP000694005"/>
    </source>
</evidence>
<name>A0A8D9D828_BRACM</name>
<proteinExistence type="predicted"/>
<reference evidence="2 3" key="1">
    <citation type="submission" date="2021-07" db="EMBL/GenBank/DDBJ databases">
        <authorList>
            <consortium name="Genoscope - CEA"/>
            <person name="William W."/>
        </authorList>
    </citation>
    <scope>NUCLEOTIDE SEQUENCE [LARGE SCALE GENOMIC DNA]</scope>
</reference>
<sequence>MDRSRSGGVGPSGKQHGLNHFISTAAKNINAPPHHSYWDIDSHLSLRRSSKTETAPYRSGQNFASHRIVDLSG</sequence>
<gene>
    <name evidence="2" type="ORF">BRAPAZ1V2_A06P12620.2</name>
</gene>
<feature type="region of interest" description="Disordered" evidence="1">
    <location>
        <begin position="1"/>
        <end position="26"/>
    </location>
</feature>
<protein>
    <submittedName>
        <fullName evidence="2">Uncharacterized protein</fullName>
    </submittedName>
</protein>
<feature type="region of interest" description="Disordered" evidence="1">
    <location>
        <begin position="50"/>
        <end position="73"/>
    </location>
</feature>
<dbReference type="AlphaFoldDB" id="A0A8D9D828"/>
<organism evidence="2 3">
    <name type="scientific">Brassica campestris</name>
    <name type="common">Field mustard</name>
    <dbReference type="NCBI Taxonomy" id="3711"/>
    <lineage>
        <taxon>Eukaryota</taxon>
        <taxon>Viridiplantae</taxon>
        <taxon>Streptophyta</taxon>
        <taxon>Embryophyta</taxon>
        <taxon>Tracheophyta</taxon>
        <taxon>Spermatophyta</taxon>
        <taxon>Magnoliopsida</taxon>
        <taxon>eudicotyledons</taxon>
        <taxon>Gunneridae</taxon>
        <taxon>Pentapetalae</taxon>
        <taxon>rosids</taxon>
        <taxon>malvids</taxon>
        <taxon>Brassicales</taxon>
        <taxon>Brassicaceae</taxon>
        <taxon>Brassiceae</taxon>
        <taxon>Brassica</taxon>
    </lineage>
</organism>
<evidence type="ECO:0000313" key="2">
    <source>
        <dbReference type="EMBL" id="CAG7869022.1"/>
    </source>
</evidence>
<evidence type="ECO:0000256" key="1">
    <source>
        <dbReference type="SAM" id="MobiDB-lite"/>
    </source>
</evidence>
<accession>A0A8D9D828</accession>
<dbReference type="Gramene" id="A06p12620.2_BraZ1">
    <property type="protein sequence ID" value="A06p12620.2_BraZ1.CDS"/>
    <property type="gene ID" value="A06g12620.2_BraZ1"/>
</dbReference>
<dbReference type="Proteomes" id="UP000694005">
    <property type="component" value="Chromosome A06"/>
</dbReference>
<dbReference type="EMBL" id="LS974622">
    <property type="protein sequence ID" value="CAG7869022.1"/>
    <property type="molecule type" value="Genomic_DNA"/>
</dbReference>